<sequence length="42" mass="4480">MLKLDVTADVAKATEHLSELAAKRIPDAAAQALTRTATSPRF</sequence>
<organism evidence="1 2">
    <name type="scientific">Tepidimonas aquatica</name>
    <dbReference type="NCBI Taxonomy" id="247482"/>
    <lineage>
        <taxon>Bacteria</taxon>
        <taxon>Pseudomonadati</taxon>
        <taxon>Pseudomonadota</taxon>
        <taxon>Betaproteobacteria</taxon>
        <taxon>Burkholderiales</taxon>
        <taxon>Tepidimonas</taxon>
    </lineage>
</organism>
<keyword evidence="2" id="KW-1185">Reference proteome</keyword>
<name>A0A554WE84_9BURK</name>
<dbReference type="Proteomes" id="UP000318554">
    <property type="component" value="Unassembled WGS sequence"/>
</dbReference>
<protein>
    <submittedName>
        <fullName evidence="1">Uncharacterized protein</fullName>
    </submittedName>
</protein>
<evidence type="ECO:0000313" key="1">
    <source>
        <dbReference type="EMBL" id="TSE21885.1"/>
    </source>
</evidence>
<dbReference type="RefSeq" id="WP_281287784.1">
    <property type="nucleotide sequence ID" value="NZ_VJNA01000034.1"/>
</dbReference>
<comment type="caution">
    <text evidence="1">The sequence shown here is derived from an EMBL/GenBank/DDBJ whole genome shotgun (WGS) entry which is preliminary data.</text>
</comment>
<accession>A0A554WE84</accession>
<dbReference type="AlphaFoldDB" id="A0A554WE84"/>
<evidence type="ECO:0000313" key="2">
    <source>
        <dbReference type="Proteomes" id="UP000318554"/>
    </source>
</evidence>
<reference evidence="1 2" key="1">
    <citation type="submission" date="2019-07" db="EMBL/GenBank/DDBJ databases">
        <title>Tepidimonas aquatica CLN-1 draft genome.</title>
        <authorList>
            <person name="Da Costa M.S."/>
            <person name="Froufe H.J.C."/>
            <person name="Egas C."/>
            <person name="Albuquerque L."/>
        </authorList>
    </citation>
    <scope>NUCLEOTIDE SEQUENCE [LARGE SCALE GENOMIC DNA]</scope>
    <source>
        <strain evidence="1 2">CLN-1</strain>
    </source>
</reference>
<gene>
    <name evidence="1" type="ORF">Taqua_02203</name>
</gene>
<proteinExistence type="predicted"/>
<dbReference type="EMBL" id="VJNA01000034">
    <property type="protein sequence ID" value="TSE21885.1"/>
    <property type="molecule type" value="Genomic_DNA"/>
</dbReference>